<feature type="compositionally biased region" description="Polar residues" evidence="1">
    <location>
        <begin position="113"/>
        <end position="132"/>
    </location>
</feature>
<protein>
    <submittedName>
        <fullName evidence="2">Uncharacterized protein</fullName>
    </submittedName>
</protein>
<organism evidence="2 3">
    <name type="scientific">Symbiodinium microadriaticum</name>
    <name type="common">Dinoflagellate</name>
    <name type="synonym">Zooxanthella microadriatica</name>
    <dbReference type="NCBI Taxonomy" id="2951"/>
    <lineage>
        <taxon>Eukaryota</taxon>
        <taxon>Sar</taxon>
        <taxon>Alveolata</taxon>
        <taxon>Dinophyceae</taxon>
        <taxon>Suessiales</taxon>
        <taxon>Symbiodiniaceae</taxon>
        <taxon>Symbiodinium</taxon>
    </lineage>
</organism>
<reference evidence="2 3" key="1">
    <citation type="submission" date="2016-02" db="EMBL/GenBank/DDBJ databases">
        <title>Genome analysis of coral dinoflagellate symbionts highlights evolutionary adaptations to a symbiotic lifestyle.</title>
        <authorList>
            <person name="Aranda M."/>
            <person name="Li Y."/>
            <person name="Liew Y.J."/>
            <person name="Baumgarten S."/>
            <person name="Simakov O."/>
            <person name="Wilson M."/>
            <person name="Piel J."/>
            <person name="Ashoor H."/>
            <person name="Bougouffa S."/>
            <person name="Bajic V.B."/>
            <person name="Ryu T."/>
            <person name="Ravasi T."/>
            <person name="Bayer T."/>
            <person name="Micklem G."/>
            <person name="Kim H."/>
            <person name="Bhak J."/>
            <person name="Lajeunesse T.C."/>
            <person name="Voolstra C.R."/>
        </authorList>
    </citation>
    <scope>NUCLEOTIDE SEQUENCE [LARGE SCALE GENOMIC DNA]</scope>
    <source>
        <strain evidence="2 3">CCMP2467</strain>
    </source>
</reference>
<dbReference type="AlphaFoldDB" id="A0A1Q9CN73"/>
<gene>
    <name evidence="2" type="ORF">AK812_SmicGene34783</name>
</gene>
<proteinExistence type="predicted"/>
<sequence>MSADRASSDQSSTAWPEIDTSSWQQTLASTAQERERIVASLHQELCLLEGLMSQTVATISACPQSLVGNGSPRSPMNAWVKSAYSGIVSPSVPPLIQPPSMGPESLQLPPRTRSASTPSLGKFQSASRSVGSFCQEARKGAMGAKATSQSKAKPEAVNELNHRQAATRAPARRRGSALPAWPNPNQRGPAEPVQTPPCPRPLVHL</sequence>
<dbReference type="Proteomes" id="UP000186817">
    <property type="component" value="Unassembled WGS sequence"/>
</dbReference>
<comment type="caution">
    <text evidence="2">The sequence shown here is derived from an EMBL/GenBank/DDBJ whole genome shotgun (WGS) entry which is preliminary data.</text>
</comment>
<feature type="compositionally biased region" description="Basic and acidic residues" evidence="1">
    <location>
        <begin position="152"/>
        <end position="162"/>
    </location>
</feature>
<name>A0A1Q9CN73_SYMMI</name>
<evidence type="ECO:0000313" key="3">
    <source>
        <dbReference type="Proteomes" id="UP000186817"/>
    </source>
</evidence>
<feature type="compositionally biased region" description="Polar residues" evidence="1">
    <location>
        <begin position="8"/>
        <end position="21"/>
    </location>
</feature>
<feature type="region of interest" description="Disordered" evidence="1">
    <location>
        <begin position="95"/>
        <end position="205"/>
    </location>
</feature>
<dbReference type="OrthoDB" id="10307073at2759"/>
<evidence type="ECO:0000256" key="1">
    <source>
        <dbReference type="SAM" id="MobiDB-lite"/>
    </source>
</evidence>
<dbReference type="EMBL" id="LSRX01001047">
    <property type="protein sequence ID" value="OLP84366.1"/>
    <property type="molecule type" value="Genomic_DNA"/>
</dbReference>
<feature type="region of interest" description="Disordered" evidence="1">
    <location>
        <begin position="1"/>
        <end position="21"/>
    </location>
</feature>
<keyword evidence="3" id="KW-1185">Reference proteome</keyword>
<feature type="compositionally biased region" description="Pro residues" evidence="1">
    <location>
        <begin position="194"/>
        <end position="205"/>
    </location>
</feature>
<evidence type="ECO:0000313" key="2">
    <source>
        <dbReference type="EMBL" id="OLP84366.1"/>
    </source>
</evidence>
<accession>A0A1Q9CN73</accession>